<dbReference type="RefSeq" id="WP_156207969.1">
    <property type="nucleotide sequence ID" value="NZ_WHPN01000430.1"/>
</dbReference>
<dbReference type="Proteomes" id="UP000621266">
    <property type="component" value="Unassembled WGS sequence"/>
</dbReference>
<sequence length="187" mass="20539">MDLLDAFDTAWSEFDRRVHRIGEDQWDQPTPCTDWTVRDLVNHLVSEHLWAPWLLRGATLEEVGDRFDGDVLGGDGVEAWERAGAESHAAFHRPEALNGQVHTSGGLSATDEYGWQMTTDLTVHAWDLARGTGGDDALDEDLAAAVHAHVEPQVDSWQGAGVFDPPVPVPETATTQDKLVALLGRRP</sequence>
<dbReference type="NCBIfam" id="TIGR03086">
    <property type="entry name" value="TIGR03086 family metal-binding protein"/>
    <property type="match status" value="1"/>
</dbReference>
<reference evidence="2 3" key="1">
    <citation type="submission" date="2019-10" db="EMBL/GenBank/DDBJ databases">
        <title>Streptomyces tenebrisbrunneis sp.nov., an endogenous actinomycete isolated from of Lycium ruthenicum.</title>
        <authorList>
            <person name="Ma L."/>
        </authorList>
    </citation>
    <scope>NUCLEOTIDE SEQUENCE [LARGE SCALE GENOMIC DNA]</scope>
    <source>
        <strain evidence="2 3">TRM 66187</strain>
    </source>
</reference>
<protein>
    <submittedName>
        <fullName evidence="2">TIGR03086 family protein</fullName>
    </submittedName>
</protein>
<dbReference type="Gene3D" id="1.20.120.450">
    <property type="entry name" value="dinb family like domain"/>
    <property type="match status" value="1"/>
</dbReference>
<keyword evidence="3" id="KW-1185">Reference proteome</keyword>
<dbReference type="Pfam" id="PF11716">
    <property type="entry name" value="MDMPI_N"/>
    <property type="match status" value="1"/>
</dbReference>
<accession>A0ABQ7F890</accession>
<name>A0ABQ7F890_9ACTN</name>
<dbReference type="NCBIfam" id="TIGR03083">
    <property type="entry name" value="maleylpyruvate isomerase family mycothiol-dependent enzyme"/>
    <property type="match status" value="1"/>
</dbReference>
<dbReference type="InterPro" id="IPR017520">
    <property type="entry name" value="CHP03086"/>
</dbReference>
<dbReference type="InterPro" id="IPR034660">
    <property type="entry name" value="DinB/YfiT-like"/>
</dbReference>
<dbReference type="SUPFAM" id="SSF109854">
    <property type="entry name" value="DinB/YfiT-like putative metalloenzymes"/>
    <property type="match status" value="1"/>
</dbReference>
<gene>
    <name evidence="2" type="ORF">GCU69_32420</name>
</gene>
<evidence type="ECO:0000313" key="2">
    <source>
        <dbReference type="EMBL" id="KAF4405054.1"/>
    </source>
</evidence>
<feature type="domain" description="Mycothiol-dependent maleylpyruvate isomerase metal-binding" evidence="1">
    <location>
        <begin position="8"/>
        <end position="129"/>
    </location>
</feature>
<evidence type="ECO:0000313" key="3">
    <source>
        <dbReference type="Proteomes" id="UP000621266"/>
    </source>
</evidence>
<organism evidence="2 3">
    <name type="scientific">Streptomyces lycii</name>
    <dbReference type="NCBI Taxonomy" id="2654337"/>
    <lineage>
        <taxon>Bacteria</taxon>
        <taxon>Bacillati</taxon>
        <taxon>Actinomycetota</taxon>
        <taxon>Actinomycetes</taxon>
        <taxon>Kitasatosporales</taxon>
        <taxon>Streptomycetaceae</taxon>
        <taxon>Streptomyces</taxon>
    </lineage>
</organism>
<proteinExistence type="predicted"/>
<evidence type="ECO:0000259" key="1">
    <source>
        <dbReference type="Pfam" id="PF11716"/>
    </source>
</evidence>
<dbReference type="InterPro" id="IPR024344">
    <property type="entry name" value="MDMPI_metal-binding"/>
</dbReference>
<comment type="caution">
    <text evidence="2">The sequence shown here is derived from an EMBL/GenBank/DDBJ whole genome shotgun (WGS) entry which is preliminary data.</text>
</comment>
<dbReference type="EMBL" id="WHPN01000430">
    <property type="protein sequence ID" value="KAF4405054.1"/>
    <property type="molecule type" value="Genomic_DNA"/>
</dbReference>
<dbReference type="InterPro" id="IPR017517">
    <property type="entry name" value="Maleyloyr_isom"/>
</dbReference>